<dbReference type="EMBL" id="JAAXPE010000034">
    <property type="protein sequence ID" value="NKY88778.1"/>
    <property type="molecule type" value="Genomic_DNA"/>
</dbReference>
<dbReference type="GO" id="GO:0003677">
    <property type="term" value="F:DNA binding"/>
    <property type="evidence" value="ECO:0007669"/>
    <property type="project" value="InterPro"/>
</dbReference>
<comment type="caution">
    <text evidence="1">The sequence shown here is derived from an EMBL/GenBank/DDBJ whole genome shotgun (WGS) entry which is preliminary data.</text>
</comment>
<proteinExistence type="predicted"/>
<reference evidence="1 2" key="1">
    <citation type="submission" date="2020-04" db="EMBL/GenBank/DDBJ databases">
        <title>MicrobeNet Type strains.</title>
        <authorList>
            <person name="Nicholson A.C."/>
        </authorList>
    </citation>
    <scope>NUCLEOTIDE SEQUENCE [LARGE SCALE GENOMIC DNA]</scope>
    <source>
        <strain evidence="1 2">DSM 44445</strain>
    </source>
</reference>
<evidence type="ECO:0000313" key="1">
    <source>
        <dbReference type="EMBL" id="NKY88778.1"/>
    </source>
</evidence>
<dbReference type="InterPro" id="IPR004401">
    <property type="entry name" value="YbaB/EbfC"/>
</dbReference>
<dbReference type="AlphaFoldDB" id="A0A7X6RKI7"/>
<keyword evidence="2" id="KW-1185">Reference proteome</keyword>
<organism evidence="1 2">
    <name type="scientific">Nocardia veterana</name>
    <dbReference type="NCBI Taxonomy" id="132249"/>
    <lineage>
        <taxon>Bacteria</taxon>
        <taxon>Bacillati</taxon>
        <taxon>Actinomycetota</taxon>
        <taxon>Actinomycetes</taxon>
        <taxon>Mycobacteriales</taxon>
        <taxon>Nocardiaceae</taxon>
        <taxon>Nocardia</taxon>
    </lineage>
</organism>
<dbReference type="InterPro" id="IPR036894">
    <property type="entry name" value="YbaB-like_sf"/>
</dbReference>
<gene>
    <name evidence="1" type="ORF">HGA07_24560</name>
</gene>
<accession>A0A7X6RKI7</accession>
<dbReference type="Proteomes" id="UP000523447">
    <property type="component" value="Unassembled WGS sequence"/>
</dbReference>
<protein>
    <submittedName>
        <fullName evidence="1">YbaB/EbfC family nucleoid-associated protein</fullName>
    </submittedName>
</protein>
<dbReference type="Pfam" id="PF02575">
    <property type="entry name" value="YbaB_DNA_bd"/>
    <property type="match status" value="1"/>
</dbReference>
<dbReference type="Gene3D" id="3.30.1310.10">
    <property type="entry name" value="Nucleoid-associated protein YbaB-like domain"/>
    <property type="match status" value="1"/>
</dbReference>
<sequence length="99" mass="10781">MYESFDELETSVRKRLYRLHDLADGMRSVRAVETSPDGAVTVAVDGDGALVNLEFAQSVSSLTPEEFERRLVDTAAAAVRRAFTDRAALITAFNEEAGG</sequence>
<name>A0A7X6RKI7_9NOCA</name>
<evidence type="ECO:0000313" key="2">
    <source>
        <dbReference type="Proteomes" id="UP000523447"/>
    </source>
</evidence>
<dbReference type="SUPFAM" id="SSF82607">
    <property type="entry name" value="YbaB-like"/>
    <property type="match status" value="1"/>
</dbReference>